<dbReference type="Proteomes" id="UP000230956">
    <property type="component" value="Unassembled WGS sequence"/>
</dbReference>
<dbReference type="Gene3D" id="3.30.460.10">
    <property type="entry name" value="Beta Polymerase, domain 2"/>
    <property type="match status" value="1"/>
</dbReference>
<protein>
    <recommendedName>
        <fullName evidence="1">Polymerase beta nucleotidyltransferase domain-containing protein</fullName>
    </recommendedName>
</protein>
<dbReference type="SUPFAM" id="SSF81301">
    <property type="entry name" value="Nucleotidyltransferase"/>
    <property type="match status" value="1"/>
</dbReference>
<evidence type="ECO:0000313" key="3">
    <source>
        <dbReference type="Proteomes" id="UP000230956"/>
    </source>
</evidence>
<reference evidence="3" key="1">
    <citation type="submission" date="2017-09" db="EMBL/GenBank/DDBJ databases">
        <title>Depth-based differentiation of microbial function through sediment-hosted aquifers and enrichment of novel symbionts in the deep terrestrial subsurface.</title>
        <authorList>
            <person name="Probst A.J."/>
            <person name="Ladd B."/>
            <person name="Jarett J.K."/>
            <person name="Geller-Mcgrath D.E."/>
            <person name="Sieber C.M.K."/>
            <person name="Emerson J.B."/>
            <person name="Anantharaman K."/>
            <person name="Thomas B.C."/>
            <person name="Malmstrom R."/>
            <person name="Stieglmeier M."/>
            <person name="Klingl A."/>
            <person name="Woyke T."/>
            <person name="Ryan C.M."/>
            <person name="Banfield J.F."/>
        </authorList>
    </citation>
    <scope>NUCLEOTIDE SEQUENCE [LARGE SCALE GENOMIC DNA]</scope>
</reference>
<comment type="caution">
    <text evidence="2">The sequence shown here is derived from an EMBL/GenBank/DDBJ whole genome shotgun (WGS) entry which is preliminary data.</text>
</comment>
<dbReference type="Pfam" id="PF18765">
    <property type="entry name" value="Polbeta"/>
    <property type="match status" value="1"/>
</dbReference>
<name>A0A2M7T897_9ACTN</name>
<evidence type="ECO:0000313" key="2">
    <source>
        <dbReference type="EMBL" id="PIZ39322.1"/>
    </source>
</evidence>
<dbReference type="InterPro" id="IPR043519">
    <property type="entry name" value="NT_sf"/>
</dbReference>
<dbReference type="PANTHER" id="PTHR43852">
    <property type="entry name" value="NUCLEOTIDYLTRANSFERASE"/>
    <property type="match status" value="1"/>
</dbReference>
<dbReference type="InterPro" id="IPR052930">
    <property type="entry name" value="TA_antitoxin_MntA"/>
</dbReference>
<dbReference type="EMBL" id="PFNG01000122">
    <property type="protein sequence ID" value="PIZ39322.1"/>
    <property type="molecule type" value="Genomic_DNA"/>
</dbReference>
<dbReference type="RefSeq" id="WP_286679415.1">
    <property type="nucleotide sequence ID" value="NZ_MNXI01000149.1"/>
</dbReference>
<proteinExistence type="predicted"/>
<dbReference type="NCBIfam" id="NF047752">
    <property type="entry name" value="MntA_antitoxin"/>
    <property type="match status" value="1"/>
</dbReference>
<dbReference type="InterPro" id="IPR041633">
    <property type="entry name" value="Polbeta"/>
</dbReference>
<gene>
    <name evidence="2" type="ORF">COY37_05075</name>
</gene>
<evidence type="ECO:0000259" key="1">
    <source>
        <dbReference type="Pfam" id="PF18765"/>
    </source>
</evidence>
<dbReference type="CDD" id="cd05403">
    <property type="entry name" value="NT_KNTase_like"/>
    <property type="match status" value="1"/>
</dbReference>
<dbReference type="AlphaFoldDB" id="A0A2M7T897"/>
<organism evidence="2 3">
    <name type="scientific">Candidatus Aquicultor secundus</name>
    <dbReference type="NCBI Taxonomy" id="1973895"/>
    <lineage>
        <taxon>Bacteria</taxon>
        <taxon>Bacillati</taxon>
        <taxon>Actinomycetota</taxon>
        <taxon>Candidatus Aquicultoria</taxon>
        <taxon>Candidatus Aquicultorales</taxon>
        <taxon>Candidatus Aquicultoraceae</taxon>
        <taxon>Candidatus Aquicultor</taxon>
    </lineage>
</organism>
<feature type="domain" description="Polymerase beta nucleotidyltransferase" evidence="1">
    <location>
        <begin position="9"/>
        <end position="102"/>
    </location>
</feature>
<sequence length="143" mass="16018">MIKPKNIAEKIRRVLEPDKNILLVYLFGSAVTGKYHAGSDIDIGVLLRSCPDRLLCVEESLLLSDKLANALATDKIDLIILNIADPLLSFEVATKGMLVFEQRSGLADEFRLKAVKMHMDARKFFEQDKQAVERFIAEMKPGA</sequence>
<accession>A0A2M7T897</accession>
<dbReference type="PANTHER" id="PTHR43852:SF3">
    <property type="entry name" value="NUCLEOTIDYLTRANSFERASE"/>
    <property type="match status" value="1"/>
</dbReference>